<feature type="compositionally biased region" description="Low complexity" evidence="1">
    <location>
        <begin position="22"/>
        <end position="34"/>
    </location>
</feature>
<dbReference type="OrthoDB" id="6288734at2759"/>
<feature type="region of interest" description="Disordered" evidence="1">
    <location>
        <begin position="14"/>
        <end position="36"/>
    </location>
</feature>
<evidence type="ECO:0000256" key="1">
    <source>
        <dbReference type="SAM" id="MobiDB-lite"/>
    </source>
</evidence>
<reference evidence="3" key="1">
    <citation type="submission" date="2021-04" db="EMBL/GenBank/DDBJ databases">
        <authorList>
            <person name="Chebbi M.A.C M."/>
        </authorList>
    </citation>
    <scope>NUCLEOTIDE SEQUENCE</scope>
</reference>
<feature type="compositionally biased region" description="Basic residues" evidence="1">
    <location>
        <begin position="218"/>
        <end position="229"/>
    </location>
</feature>
<sequence length="654" mass="74850">MRYSAVQEDGYGVGLRQDIQPNNNNNNNNISNNNVDDSMMAATGEVEPVGESTADECSMVYNLPLLFANGYPTSLEKITLPQLEKFITFMTRCSLGNNTTQVLNKPAWWPTEVEFSIPLVRPKKSGDSWMRCLRRVVLQCYSFHQSEYLLRFCTYLAQYPQAKLYYVNNWDSTTSLYHKSTGKLLATFRNENMDYDKVIEPHRKSLLPINNANSNSQAKHKKTQQRNHRQSPSSLVRIQPQMEEIYLCDNCDAEFLDLKQMKDHEKSCGETVKTVHQETSTCWRPMTPEVEAEPDLTQNQFMEYFHLSTPNQQPPKTTTDPSSIPAISIETEPSRSSRRMKPSANLCRSSTIPFSSPAGLALVKKSKGMNEATKRDRVDRIEWHLSAPALTKTNRPKWFGKFSSSGRWVVTYKPNTSKENPQTDDYVHQYTFGAVRRKPSLDVRSQILYIACGSPFVKLNRLTDEQLQDLKEHPWKYQPPIRKIRHRIRPRLIMRISGKSTGQKRQYSSRLTEVMPIIEQGPEINQIKKGSLKRGYTPNFRSRPSMVPISRIPSSTPTIEEPLNKTIVIVDLCSSDEEEIPSNCVILSDENRDPLNSTFENVRMSNSFSKNLGLQPMNDRLRDSILTDDNDKSCNKRLTNGVIDAFSPILKPTP</sequence>
<keyword evidence="3" id="KW-0238">DNA-binding</keyword>
<evidence type="ECO:0000313" key="3">
    <source>
        <dbReference type="EMBL" id="CAG5103547.1"/>
    </source>
</evidence>
<feature type="domain" description="Nuclear respiratory factor 1 NLS/DNA-binding dimerisation" evidence="2">
    <location>
        <begin position="52"/>
        <end position="151"/>
    </location>
</feature>
<dbReference type="EMBL" id="CAJNRD030001123">
    <property type="protein sequence ID" value="CAG5103547.1"/>
    <property type="molecule type" value="Genomic_DNA"/>
</dbReference>
<dbReference type="GO" id="GO:0003677">
    <property type="term" value="F:DNA binding"/>
    <property type="evidence" value="ECO:0007669"/>
    <property type="project" value="UniProtKB-KW"/>
</dbReference>
<dbReference type="AlphaFoldDB" id="A0A8J2HMS1"/>
<dbReference type="InterPro" id="IPR019525">
    <property type="entry name" value="Nrf1_NLS/DNA-bd_dimer"/>
</dbReference>
<evidence type="ECO:0000313" key="4">
    <source>
        <dbReference type="Proteomes" id="UP000786811"/>
    </source>
</evidence>
<name>A0A8J2HMS1_COTCN</name>
<evidence type="ECO:0000259" key="2">
    <source>
        <dbReference type="Pfam" id="PF10491"/>
    </source>
</evidence>
<dbReference type="Proteomes" id="UP000786811">
    <property type="component" value="Unassembled WGS sequence"/>
</dbReference>
<organism evidence="3 4">
    <name type="scientific">Cotesia congregata</name>
    <name type="common">Parasitoid wasp</name>
    <name type="synonym">Apanteles congregatus</name>
    <dbReference type="NCBI Taxonomy" id="51543"/>
    <lineage>
        <taxon>Eukaryota</taxon>
        <taxon>Metazoa</taxon>
        <taxon>Ecdysozoa</taxon>
        <taxon>Arthropoda</taxon>
        <taxon>Hexapoda</taxon>
        <taxon>Insecta</taxon>
        <taxon>Pterygota</taxon>
        <taxon>Neoptera</taxon>
        <taxon>Endopterygota</taxon>
        <taxon>Hymenoptera</taxon>
        <taxon>Apocrita</taxon>
        <taxon>Ichneumonoidea</taxon>
        <taxon>Braconidae</taxon>
        <taxon>Microgastrinae</taxon>
        <taxon>Cotesia</taxon>
    </lineage>
</organism>
<proteinExistence type="predicted"/>
<gene>
    <name evidence="3" type="ORF">HICCMSTLAB_LOCUS11564</name>
</gene>
<comment type="caution">
    <text evidence="3">The sequence shown here is derived from an EMBL/GenBank/DDBJ whole genome shotgun (WGS) entry which is preliminary data.</text>
</comment>
<feature type="compositionally biased region" description="Polar residues" evidence="1">
    <location>
        <begin position="208"/>
        <end position="217"/>
    </location>
</feature>
<feature type="region of interest" description="Disordered" evidence="1">
    <location>
        <begin position="207"/>
        <end position="235"/>
    </location>
</feature>
<keyword evidence="4" id="KW-1185">Reference proteome</keyword>
<dbReference type="Pfam" id="PF10491">
    <property type="entry name" value="Nrf1_DNA-bind"/>
    <property type="match status" value="1"/>
</dbReference>
<feature type="region of interest" description="Disordered" evidence="1">
    <location>
        <begin position="533"/>
        <end position="554"/>
    </location>
</feature>
<accession>A0A8J2HMS1</accession>
<protein>
    <submittedName>
        <fullName evidence="3">Similar to DNA-binding protein P3A2 (Strongylocentrotus purpuratus)</fullName>
    </submittedName>
</protein>